<dbReference type="EMBL" id="JROU02002066">
    <property type="protein sequence ID" value="OEH74324.1"/>
    <property type="molecule type" value="Genomic_DNA"/>
</dbReference>
<feature type="compositionally biased region" description="Basic and acidic residues" evidence="1">
    <location>
        <begin position="583"/>
        <end position="593"/>
    </location>
</feature>
<dbReference type="InterPro" id="IPR027417">
    <property type="entry name" value="P-loop_NTPase"/>
</dbReference>
<feature type="region of interest" description="Disordered" evidence="1">
    <location>
        <begin position="543"/>
        <end position="599"/>
    </location>
</feature>
<organism evidence="3 4">
    <name type="scientific">Cyclospora cayetanensis</name>
    <dbReference type="NCBI Taxonomy" id="88456"/>
    <lineage>
        <taxon>Eukaryota</taxon>
        <taxon>Sar</taxon>
        <taxon>Alveolata</taxon>
        <taxon>Apicomplexa</taxon>
        <taxon>Conoidasida</taxon>
        <taxon>Coccidia</taxon>
        <taxon>Eucoccidiorida</taxon>
        <taxon>Eimeriorina</taxon>
        <taxon>Eimeriidae</taxon>
        <taxon>Cyclospora</taxon>
    </lineage>
</organism>
<dbReference type="AlphaFoldDB" id="A0A1D3CT05"/>
<dbReference type="VEuPathDB" id="ToxoDB:LOC34621617"/>
<evidence type="ECO:0000259" key="2">
    <source>
        <dbReference type="Pfam" id="PF02263"/>
    </source>
</evidence>
<reference evidence="3 4" key="1">
    <citation type="journal article" date="2016" name="BMC Genomics">
        <title>Comparative genomics reveals Cyclospora cayetanensis possesses coccidia-like metabolism and invasion components but unique surface antigens.</title>
        <authorList>
            <person name="Liu S."/>
            <person name="Wang L."/>
            <person name="Zheng H."/>
            <person name="Xu Z."/>
            <person name="Roellig D.M."/>
            <person name="Li N."/>
            <person name="Frace M.A."/>
            <person name="Tang K."/>
            <person name="Arrowood M.J."/>
            <person name="Moss D.M."/>
            <person name="Zhang L."/>
            <person name="Feng Y."/>
            <person name="Xiao L."/>
        </authorList>
    </citation>
    <scope>NUCLEOTIDE SEQUENCE [LARGE SCALE GENOMIC DNA]</scope>
    <source>
        <strain evidence="3 4">CHN_HEN01</strain>
    </source>
</reference>
<evidence type="ECO:0000313" key="4">
    <source>
        <dbReference type="Proteomes" id="UP000095192"/>
    </source>
</evidence>
<gene>
    <name evidence="3" type="ORF">cyc_05222</name>
</gene>
<comment type="caution">
    <text evidence="3">The sequence shown here is derived from an EMBL/GenBank/DDBJ whole genome shotgun (WGS) entry which is preliminary data.</text>
</comment>
<accession>A0A1D3CT05</accession>
<keyword evidence="4" id="KW-1185">Reference proteome</keyword>
<feature type="domain" description="Guanylate-binding protein N-terminal" evidence="2">
    <location>
        <begin position="376"/>
        <end position="484"/>
    </location>
</feature>
<dbReference type="VEuPathDB" id="ToxoDB:cyc_05222"/>
<dbReference type="SUPFAM" id="SSF52540">
    <property type="entry name" value="P-loop containing nucleoside triphosphate hydrolases"/>
    <property type="match status" value="1"/>
</dbReference>
<dbReference type="Proteomes" id="UP000095192">
    <property type="component" value="Unassembled WGS sequence"/>
</dbReference>
<sequence>MFASPLPPGPDVPCVSSVGPVGFANATSVQQKRREEQHYVFQKYPGKEFKETQSTRREPKTAVYSTADQAVLQPLRSLDPDSRDLNLTASLEAFVAGVQGQQHKDEHPTFVSSELSTHETVGGLRDQLQKVSSGAQGGEVHERRVIHTMNDYGSSAYMQTGVGSVFPEAYANSYVVTKEGEVTTAPGTATSYQVVLSDGTSYPSAVFPAVGSSREAARSTAPQTAAAPQMYSSPARVSADVAASYYPYTEDYRRQFPVSPIVADSAIPGDDGIPAVSLPHERDRLVETNRLSTERHISPGDDTAGRPSTTSLAEPMLLVDGVTGLPLRGQTSIDRGTTLLSNPLANSRDCRLLTAKKKLLSRPMQLIHVNRWDGKEVLTVDEGARRWLGEISTRFIAVISICGELQTGKSGLANLLLDDSVMSSTLGFAVGTSVAAPVIAQGTRFVQRVESEGKTEGVWMSAVEAEGDKDNLVYLVLDFEGIGSVLFCRFAASHLPLFRVSWGAPALSLPRFLPAPTCRGAVDSDTLFSLASASAWTQRLRVTHGSGADRQAQKPPTPSSHGVSPASPNAKGKPDAASSSKTGLDRDKEKPRDGSVAARVRGPWRRISFVLCGGLLEG</sequence>
<dbReference type="InParanoid" id="A0A1D3CT05"/>
<name>A0A1D3CT05_9EIME</name>
<dbReference type="InterPro" id="IPR015894">
    <property type="entry name" value="Guanylate-bd_N"/>
</dbReference>
<protein>
    <submittedName>
        <fullName evidence="3">Guanylate binding protein</fullName>
    </submittedName>
</protein>
<dbReference type="GO" id="GO:0005525">
    <property type="term" value="F:GTP binding"/>
    <property type="evidence" value="ECO:0007669"/>
    <property type="project" value="InterPro"/>
</dbReference>
<dbReference type="Gene3D" id="3.40.50.300">
    <property type="entry name" value="P-loop containing nucleotide triphosphate hydrolases"/>
    <property type="match status" value="1"/>
</dbReference>
<evidence type="ECO:0000256" key="1">
    <source>
        <dbReference type="SAM" id="MobiDB-lite"/>
    </source>
</evidence>
<dbReference type="Pfam" id="PF02263">
    <property type="entry name" value="GBP"/>
    <property type="match status" value="1"/>
</dbReference>
<evidence type="ECO:0000313" key="3">
    <source>
        <dbReference type="EMBL" id="OEH74324.1"/>
    </source>
</evidence>
<proteinExistence type="predicted"/>
<dbReference type="GO" id="GO:0003924">
    <property type="term" value="F:GTPase activity"/>
    <property type="evidence" value="ECO:0007669"/>
    <property type="project" value="InterPro"/>
</dbReference>